<name>A0A231GU53_9NOCA</name>
<dbReference type="Proteomes" id="UP000215506">
    <property type="component" value="Unassembled WGS sequence"/>
</dbReference>
<dbReference type="RefSeq" id="WP_094028323.1">
    <property type="nucleotide sequence ID" value="NZ_NGAF01000039.1"/>
</dbReference>
<organism evidence="1 2">
    <name type="scientific">Nocardia cerradoensis</name>
    <dbReference type="NCBI Taxonomy" id="85688"/>
    <lineage>
        <taxon>Bacteria</taxon>
        <taxon>Bacillati</taxon>
        <taxon>Actinomycetota</taxon>
        <taxon>Actinomycetes</taxon>
        <taxon>Mycobacteriales</taxon>
        <taxon>Nocardiaceae</taxon>
        <taxon>Nocardia</taxon>
    </lineage>
</organism>
<comment type="caution">
    <text evidence="1">The sequence shown here is derived from an EMBL/GenBank/DDBJ whole genome shotgun (WGS) entry which is preliminary data.</text>
</comment>
<evidence type="ECO:0000313" key="1">
    <source>
        <dbReference type="EMBL" id="OXR40154.1"/>
    </source>
</evidence>
<evidence type="ECO:0000313" key="2">
    <source>
        <dbReference type="Proteomes" id="UP000215506"/>
    </source>
</evidence>
<sequence>MTDADSWNEEQALASQISWRDLNAEYSNDQQWYHYTDIYGLQGILDSGEIWLTHMAYLNDSQEFEYGIGVICDVIKYQADWFKQNPEKTTRPESVEFVAELYHTMASGLARNAGFLKNAHAPFIACLSRSRDQLSQWRGYANGGYAIAFDSKLLKDSFAIVDESGATIPGHEKPRVAKASYLNYPVEEQVGKIVQARITDTSEAITAKDDAKAEEAAQAFTDSVIEIVSTLKHQKFFEEHEYRIISRCRESFFTPSSLGLIPRAKTSYDKKAVREVIVGPGAFAELRKASLERYFEERRDHFGDVAVTQSEIPYREV</sequence>
<dbReference type="Pfam" id="PF11185">
    <property type="entry name" value="DUF2971"/>
    <property type="match status" value="1"/>
</dbReference>
<dbReference type="InterPro" id="IPR021352">
    <property type="entry name" value="DUF2971"/>
</dbReference>
<protein>
    <recommendedName>
        <fullName evidence="3">DUF2971 domain-containing protein</fullName>
    </recommendedName>
</protein>
<dbReference type="EMBL" id="NGAF01000039">
    <property type="protein sequence ID" value="OXR40154.1"/>
    <property type="molecule type" value="Genomic_DNA"/>
</dbReference>
<keyword evidence="2" id="KW-1185">Reference proteome</keyword>
<reference evidence="1 2" key="1">
    <citation type="submission" date="2017-07" db="EMBL/GenBank/DDBJ databases">
        <title>First draft Genome Sequence of Nocardia cerradoensis isolated from human infection.</title>
        <authorList>
            <person name="Carrasco G."/>
        </authorList>
    </citation>
    <scope>NUCLEOTIDE SEQUENCE [LARGE SCALE GENOMIC DNA]</scope>
    <source>
        <strain evidence="1 2">CNM20130759</strain>
    </source>
</reference>
<proteinExistence type="predicted"/>
<gene>
    <name evidence="1" type="ORF">B7C42_07778</name>
</gene>
<dbReference type="AlphaFoldDB" id="A0A231GU53"/>
<accession>A0A231GU53</accession>
<evidence type="ECO:0008006" key="3">
    <source>
        <dbReference type="Google" id="ProtNLM"/>
    </source>
</evidence>